<sequence>MASEGERDVTANDKNENLWTVKWAAKRMIMIMIPVVLNALMEIPAVFVGCVLLNFITNGQSKGDGSDGCWPQLTIKAIGFMVASVVFDVLYIYCVKLFPTNAFSILNGILSLWLPETRNSPLYETLEQQEKE</sequence>
<feature type="transmembrane region" description="Helical" evidence="1">
    <location>
        <begin position="35"/>
        <end position="57"/>
    </location>
</feature>
<evidence type="ECO:0000313" key="2">
    <source>
        <dbReference type="EMBL" id="EOY21510.1"/>
    </source>
</evidence>
<keyword evidence="1" id="KW-0472">Membrane</keyword>
<dbReference type="eggNOG" id="KOG0255">
    <property type="taxonomic scope" value="Eukaryota"/>
</dbReference>
<keyword evidence="1" id="KW-0812">Transmembrane</keyword>
<protein>
    <submittedName>
        <fullName evidence="2">Organic cation/carnitine transporter1, putative</fullName>
    </submittedName>
</protein>
<name>A0A061FVD8_THECC</name>
<dbReference type="EMBL" id="CM001881">
    <property type="protein sequence ID" value="EOY21510.1"/>
    <property type="molecule type" value="Genomic_DNA"/>
</dbReference>
<dbReference type="Proteomes" id="UP000026915">
    <property type="component" value="Chromosome 3"/>
</dbReference>
<gene>
    <name evidence="2" type="ORF">TCM_013197</name>
</gene>
<feature type="transmembrane region" description="Helical" evidence="1">
    <location>
        <begin position="77"/>
        <end position="95"/>
    </location>
</feature>
<dbReference type="STRING" id="3641.A0A061FVD8"/>
<evidence type="ECO:0000313" key="3">
    <source>
        <dbReference type="Proteomes" id="UP000026915"/>
    </source>
</evidence>
<proteinExistence type="predicted"/>
<dbReference type="HOGENOM" id="CLU_1920884_0_0_1"/>
<organism evidence="2 3">
    <name type="scientific">Theobroma cacao</name>
    <name type="common">Cacao</name>
    <name type="synonym">Cocoa</name>
    <dbReference type="NCBI Taxonomy" id="3641"/>
    <lineage>
        <taxon>Eukaryota</taxon>
        <taxon>Viridiplantae</taxon>
        <taxon>Streptophyta</taxon>
        <taxon>Embryophyta</taxon>
        <taxon>Tracheophyta</taxon>
        <taxon>Spermatophyta</taxon>
        <taxon>Magnoliopsida</taxon>
        <taxon>eudicotyledons</taxon>
        <taxon>Gunneridae</taxon>
        <taxon>Pentapetalae</taxon>
        <taxon>rosids</taxon>
        <taxon>malvids</taxon>
        <taxon>Malvales</taxon>
        <taxon>Malvaceae</taxon>
        <taxon>Byttnerioideae</taxon>
        <taxon>Theobroma</taxon>
    </lineage>
</organism>
<dbReference type="Gramene" id="EOY21510">
    <property type="protein sequence ID" value="EOY21510"/>
    <property type="gene ID" value="TCM_013197"/>
</dbReference>
<dbReference type="AlphaFoldDB" id="A0A061FVD8"/>
<keyword evidence="1" id="KW-1133">Transmembrane helix</keyword>
<accession>A0A061FVD8</accession>
<reference evidence="2 3" key="1">
    <citation type="journal article" date="2013" name="Genome Biol.">
        <title>The genome sequence of the most widely cultivated cacao type and its use to identify candidate genes regulating pod color.</title>
        <authorList>
            <person name="Motamayor J.C."/>
            <person name="Mockaitis K."/>
            <person name="Schmutz J."/>
            <person name="Haiminen N."/>
            <person name="Iii D.L."/>
            <person name="Cornejo O."/>
            <person name="Findley S.D."/>
            <person name="Zheng P."/>
            <person name="Utro F."/>
            <person name="Royaert S."/>
            <person name="Saski C."/>
            <person name="Jenkins J."/>
            <person name="Podicheti R."/>
            <person name="Zhao M."/>
            <person name="Scheffler B.E."/>
            <person name="Stack J.C."/>
            <person name="Feltus F.A."/>
            <person name="Mustiga G.M."/>
            <person name="Amores F."/>
            <person name="Phillips W."/>
            <person name="Marelli J.P."/>
            <person name="May G.D."/>
            <person name="Shapiro H."/>
            <person name="Ma J."/>
            <person name="Bustamante C.D."/>
            <person name="Schnell R.J."/>
            <person name="Main D."/>
            <person name="Gilbert D."/>
            <person name="Parida L."/>
            <person name="Kuhn D.N."/>
        </authorList>
    </citation>
    <scope>NUCLEOTIDE SEQUENCE [LARGE SCALE GENOMIC DNA]</scope>
    <source>
        <strain evidence="3">cv. Matina 1-6</strain>
    </source>
</reference>
<keyword evidence="3" id="KW-1185">Reference proteome</keyword>
<evidence type="ECO:0000256" key="1">
    <source>
        <dbReference type="SAM" id="Phobius"/>
    </source>
</evidence>
<dbReference type="InParanoid" id="A0A061FVD8"/>